<dbReference type="InterPro" id="IPR027417">
    <property type="entry name" value="P-loop_NTPase"/>
</dbReference>
<feature type="domain" description="AAA+ ATPase" evidence="4">
    <location>
        <begin position="37"/>
        <end position="164"/>
    </location>
</feature>
<dbReference type="Gene3D" id="1.10.8.60">
    <property type="match status" value="1"/>
</dbReference>
<name>A0A6C0D8K8_9ZZZZ</name>
<dbReference type="Pfam" id="PF08542">
    <property type="entry name" value="Rep_fac_C"/>
    <property type="match status" value="1"/>
</dbReference>
<dbReference type="InterPro" id="IPR003593">
    <property type="entry name" value="AAA+_ATPase"/>
</dbReference>
<dbReference type="CDD" id="cd18140">
    <property type="entry name" value="HLD_clamp_RFC"/>
    <property type="match status" value="1"/>
</dbReference>
<dbReference type="GO" id="GO:0003677">
    <property type="term" value="F:DNA binding"/>
    <property type="evidence" value="ECO:0007669"/>
    <property type="project" value="InterPro"/>
</dbReference>
<accession>A0A6C0D8K8</accession>
<dbReference type="SUPFAM" id="SSF52540">
    <property type="entry name" value="P-loop containing nucleoside triphosphate hydrolases"/>
    <property type="match status" value="1"/>
</dbReference>
<proteinExistence type="predicted"/>
<keyword evidence="3" id="KW-0067">ATP-binding</keyword>
<reference evidence="5" key="1">
    <citation type="journal article" date="2020" name="Nature">
        <title>Giant virus diversity and host interactions through global metagenomics.</title>
        <authorList>
            <person name="Schulz F."/>
            <person name="Roux S."/>
            <person name="Paez-Espino D."/>
            <person name="Jungbluth S."/>
            <person name="Walsh D.A."/>
            <person name="Denef V.J."/>
            <person name="McMahon K.D."/>
            <person name="Konstantinidis K.T."/>
            <person name="Eloe-Fadrosh E.A."/>
            <person name="Kyrpides N.C."/>
            <person name="Woyke T."/>
        </authorList>
    </citation>
    <scope>NUCLEOTIDE SEQUENCE</scope>
    <source>
        <strain evidence="5">GVMAG-M-3300023174-131</strain>
    </source>
</reference>
<dbReference type="InterPro" id="IPR003959">
    <property type="entry name" value="ATPase_AAA_core"/>
</dbReference>
<dbReference type="Pfam" id="PF00004">
    <property type="entry name" value="AAA"/>
    <property type="match status" value="1"/>
</dbReference>
<dbReference type="Pfam" id="PF21960">
    <property type="entry name" value="RCF1-5-like_lid"/>
    <property type="match status" value="1"/>
</dbReference>
<evidence type="ECO:0000256" key="1">
    <source>
        <dbReference type="ARBA" id="ARBA00022705"/>
    </source>
</evidence>
<dbReference type="FunFam" id="3.40.50.300:FF:000952">
    <property type="entry name" value="Replication factor C subunit 2"/>
    <property type="match status" value="1"/>
</dbReference>
<dbReference type="GO" id="GO:0005663">
    <property type="term" value="C:DNA replication factor C complex"/>
    <property type="evidence" value="ECO:0007669"/>
    <property type="project" value="TreeGrafter"/>
</dbReference>
<dbReference type="GO" id="GO:0005634">
    <property type="term" value="C:nucleus"/>
    <property type="evidence" value="ECO:0007669"/>
    <property type="project" value="TreeGrafter"/>
</dbReference>
<dbReference type="SMART" id="SM00382">
    <property type="entry name" value="AAA"/>
    <property type="match status" value="1"/>
</dbReference>
<organism evidence="5">
    <name type="scientific">viral metagenome</name>
    <dbReference type="NCBI Taxonomy" id="1070528"/>
    <lineage>
        <taxon>unclassified sequences</taxon>
        <taxon>metagenomes</taxon>
        <taxon>organismal metagenomes</taxon>
    </lineage>
</organism>
<evidence type="ECO:0000313" key="5">
    <source>
        <dbReference type="EMBL" id="QHT13128.1"/>
    </source>
</evidence>
<keyword evidence="1" id="KW-0235">DNA replication</keyword>
<evidence type="ECO:0000256" key="2">
    <source>
        <dbReference type="ARBA" id="ARBA00022741"/>
    </source>
</evidence>
<dbReference type="GO" id="GO:0006281">
    <property type="term" value="P:DNA repair"/>
    <property type="evidence" value="ECO:0007669"/>
    <property type="project" value="TreeGrafter"/>
</dbReference>
<dbReference type="PANTHER" id="PTHR11669:SF9">
    <property type="entry name" value="REPLICATION FACTOR C SUBUNIT 5"/>
    <property type="match status" value="1"/>
</dbReference>
<dbReference type="SUPFAM" id="SSF48019">
    <property type="entry name" value="post-AAA+ oligomerization domain-like"/>
    <property type="match status" value="1"/>
</dbReference>
<dbReference type="InterPro" id="IPR050238">
    <property type="entry name" value="DNA_Rep/Repair_Clamp_Loader"/>
</dbReference>
<dbReference type="PANTHER" id="PTHR11669">
    <property type="entry name" value="REPLICATION FACTOR C / DNA POLYMERASE III GAMMA-TAU SUBUNIT"/>
    <property type="match status" value="1"/>
</dbReference>
<keyword evidence="2" id="KW-0547">Nucleotide-binding</keyword>
<evidence type="ECO:0000256" key="3">
    <source>
        <dbReference type="ARBA" id="ARBA00022840"/>
    </source>
</evidence>
<dbReference type="AlphaFoldDB" id="A0A6C0D8K8"/>
<dbReference type="GO" id="GO:0006261">
    <property type="term" value="P:DNA-templated DNA replication"/>
    <property type="evidence" value="ECO:0007669"/>
    <property type="project" value="TreeGrafter"/>
</dbReference>
<sequence length="316" mass="35680">MSEYLPWIEKYRPSDFSGIISNDQNLTILKNMLKGGSLPHLLFHGISGTGKTSTIIALANELYKNNMNLMVMKLDASDDRGINSVREEIKGFAEKKNMFQKGVKLIILDEADSMTFDAQFALRRIIEKYSESTRFCLICNYENKIIPAIRSRCANFRFNPIHKNDINTVLTDISKKENINISSDALQVISNLSNGDLRKGINLLQSISMKSNDININICYETAGLPTYKDITSIYSFLNCNSPFIDTYTELNNIIKNNGYSLGIVLKELTLIIISSEINKKAEILSELADLENKITKSIFTDIYISALIAIFKKNI</sequence>
<dbReference type="InterPro" id="IPR047854">
    <property type="entry name" value="RFC_lid"/>
</dbReference>
<dbReference type="GO" id="GO:0016887">
    <property type="term" value="F:ATP hydrolysis activity"/>
    <property type="evidence" value="ECO:0007669"/>
    <property type="project" value="InterPro"/>
</dbReference>
<dbReference type="Gene3D" id="3.40.50.300">
    <property type="entry name" value="P-loop containing nucleotide triphosphate hydrolases"/>
    <property type="match status" value="1"/>
</dbReference>
<protein>
    <recommendedName>
        <fullName evidence="4">AAA+ ATPase domain-containing protein</fullName>
    </recommendedName>
</protein>
<dbReference type="InterPro" id="IPR008921">
    <property type="entry name" value="DNA_pol3_clamp-load_cplx_C"/>
</dbReference>
<dbReference type="GO" id="GO:0003689">
    <property type="term" value="F:DNA clamp loader activity"/>
    <property type="evidence" value="ECO:0007669"/>
    <property type="project" value="TreeGrafter"/>
</dbReference>
<dbReference type="GO" id="GO:0005524">
    <property type="term" value="F:ATP binding"/>
    <property type="evidence" value="ECO:0007669"/>
    <property type="project" value="UniProtKB-KW"/>
</dbReference>
<dbReference type="InterPro" id="IPR013748">
    <property type="entry name" value="Rep_factorC_C"/>
</dbReference>
<dbReference type="EMBL" id="MN739563">
    <property type="protein sequence ID" value="QHT13128.1"/>
    <property type="molecule type" value="Genomic_DNA"/>
</dbReference>
<dbReference type="CDD" id="cd00009">
    <property type="entry name" value="AAA"/>
    <property type="match status" value="1"/>
</dbReference>
<evidence type="ECO:0000259" key="4">
    <source>
        <dbReference type="SMART" id="SM00382"/>
    </source>
</evidence>
<dbReference type="Gene3D" id="1.20.272.10">
    <property type="match status" value="1"/>
</dbReference>